<organism evidence="9 10">
    <name type="scientific">Sandaracinus amylolyticus</name>
    <dbReference type="NCBI Taxonomy" id="927083"/>
    <lineage>
        <taxon>Bacteria</taxon>
        <taxon>Pseudomonadati</taxon>
        <taxon>Myxococcota</taxon>
        <taxon>Polyangia</taxon>
        <taxon>Polyangiales</taxon>
        <taxon>Sandaracinaceae</taxon>
        <taxon>Sandaracinus</taxon>
    </lineage>
</organism>
<feature type="compositionally biased region" description="Low complexity" evidence="7">
    <location>
        <begin position="317"/>
        <end position="348"/>
    </location>
</feature>
<dbReference type="SUPFAM" id="SSF56112">
    <property type="entry name" value="Protein kinase-like (PK-like)"/>
    <property type="match status" value="1"/>
</dbReference>
<name>A0A0F6SDE3_9BACT</name>
<evidence type="ECO:0000256" key="6">
    <source>
        <dbReference type="ARBA" id="ARBA00022840"/>
    </source>
</evidence>
<feature type="compositionally biased region" description="Low complexity" evidence="7">
    <location>
        <begin position="413"/>
        <end position="424"/>
    </location>
</feature>
<dbReference type="RefSeq" id="WP_240481149.1">
    <property type="nucleotide sequence ID" value="NZ_CP011125.1"/>
</dbReference>
<dbReference type="PANTHER" id="PTHR43289">
    <property type="entry name" value="MITOGEN-ACTIVATED PROTEIN KINASE KINASE KINASE 20-RELATED"/>
    <property type="match status" value="1"/>
</dbReference>
<feature type="region of interest" description="Disordered" evidence="7">
    <location>
        <begin position="316"/>
        <end position="352"/>
    </location>
</feature>
<dbReference type="STRING" id="927083.DB32_000443"/>
<evidence type="ECO:0000256" key="4">
    <source>
        <dbReference type="ARBA" id="ARBA00022741"/>
    </source>
</evidence>
<dbReference type="Pfam" id="PF00069">
    <property type="entry name" value="Pkinase"/>
    <property type="match status" value="1"/>
</dbReference>
<keyword evidence="6" id="KW-0067">ATP-binding</keyword>
<evidence type="ECO:0000313" key="9">
    <source>
        <dbReference type="EMBL" id="AKF03294.1"/>
    </source>
</evidence>
<dbReference type="GO" id="GO:0004674">
    <property type="term" value="F:protein serine/threonine kinase activity"/>
    <property type="evidence" value="ECO:0007669"/>
    <property type="project" value="UniProtKB-KW"/>
</dbReference>
<dbReference type="AlphaFoldDB" id="A0A0F6SDE3"/>
<sequence length="542" mass="57671">MINDRFRIVSLIARGGMGKVYRAEQAPLGREVALKVLNPNYSGDSDPEFHKRFFLEASTTAKLTHPNTVSIFDYGRTDDDIYYIAMELLEGKTLHRALREAGPMDAGRALHIARQVCRSLREAHGLGVIHRDLKPANVYLVKHGDESDFVKVLDFGLVKNLEDKGEDLTQTGLFMGSPKYMSPEQIRGERVDGRADIYALGVIMYEMLTGKVPFDRPNSVNILMAHVHEAPPAMREINPNVHVPPILEQIVMKTMAKKAEDRFASMDELLVALKQVSVDAGLGGLSMHQSLSGEFAIPNATGAFAAVAISGDPLSMTATGSGPTPSLTPTGTPLPLGSSPGALGAPPSVEQPTKSRLPIVIAAVSVLVLLGVGVVAMNSGAPETETPAVTTTVPPPLPTGERPDPTGTGAGTGTSVSTGVGTPTQPQVVHTLVSLRSTPAGAMVSVESSDGATRQYGPTPADVEWTGADAERGRQVTFRFELQGHRDFSVTRTISGDELEVSAELEAVAAGRPFRPRPPRRPEGGGTDGPVGPVKGYKLDPY</sequence>
<feature type="compositionally biased region" description="Low complexity" evidence="7">
    <location>
        <begin position="380"/>
        <end position="392"/>
    </location>
</feature>
<evidence type="ECO:0000256" key="3">
    <source>
        <dbReference type="ARBA" id="ARBA00022679"/>
    </source>
</evidence>
<evidence type="ECO:0000256" key="2">
    <source>
        <dbReference type="ARBA" id="ARBA00022527"/>
    </source>
</evidence>
<evidence type="ECO:0000256" key="1">
    <source>
        <dbReference type="ARBA" id="ARBA00012513"/>
    </source>
</evidence>
<dbReference type="PROSITE" id="PS50011">
    <property type="entry name" value="PROTEIN_KINASE_DOM"/>
    <property type="match status" value="1"/>
</dbReference>
<dbReference type="FunFam" id="1.10.510.10:FF:000021">
    <property type="entry name" value="Serine/threonine protein kinase"/>
    <property type="match status" value="1"/>
</dbReference>
<keyword evidence="5 9" id="KW-0418">Kinase</keyword>
<dbReference type="EC" id="2.7.11.1" evidence="1"/>
<dbReference type="Proteomes" id="UP000034883">
    <property type="component" value="Chromosome"/>
</dbReference>
<dbReference type="Gene3D" id="3.30.200.20">
    <property type="entry name" value="Phosphorylase Kinase, domain 1"/>
    <property type="match status" value="1"/>
</dbReference>
<dbReference type="Gene3D" id="1.10.510.10">
    <property type="entry name" value="Transferase(Phosphotransferase) domain 1"/>
    <property type="match status" value="1"/>
</dbReference>
<evidence type="ECO:0000313" key="10">
    <source>
        <dbReference type="Proteomes" id="UP000034883"/>
    </source>
</evidence>
<reference evidence="9 10" key="1">
    <citation type="submission" date="2015-03" db="EMBL/GenBank/DDBJ databases">
        <title>Genome assembly of Sandaracinus amylolyticus DSM 53668.</title>
        <authorList>
            <person name="Sharma G."/>
            <person name="Subramanian S."/>
        </authorList>
    </citation>
    <scope>NUCLEOTIDE SEQUENCE [LARGE SCALE GENOMIC DNA]</scope>
    <source>
        <strain evidence="9 10">DSM 53668</strain>
    </source>
</reference>
<keyword evidence="10" id="KW-1185">Reference proteome</keyword>
<dbReference type="InterPro" id="IPR008271">
    <property type="entry name" value="Ser/Thr_kinase_AS"/>
</dbReference>
<dbReference type="KEGG" id="samy:DB32_000443"/>
<dbReference type="InterPro" id="IPR011009">
    <property type="entry name" value="Kinase-like_dom_sf"/>
</dbReference>
<feature type="region of interest" description="Disordered" evidence="7">
    <location>
        <begin position="380"/>
        <end position="425"/>
    </location>
</feature>
<evidence type="ECO:0000256" key="7">
    <source>
        <dbReference type="SAM" id="MobiDB-lite"/>
    </source>
</evidence>
<dbReference type="EMBL" id="CP011125">
    <property type="protein sequence ID" value="AKF03294.1"/>
    <property type="molecule type" value="Genomic_DNA"/>
</dbReference>
<gene>
    <name evidence="9" type="ORF">DB32_000443</name>
</gene>
<proteinExistence type="predicted"/>
<feature type="domain" description="Protein kinase" evidence="8">
    <location>
        <begin position="6"/>
        <end position="291"/>
    </location>
</feature>
<feature type="region of interest" description="Disordered" evidence="7">
    <location>
        <begin position="510"/>
        <end position="542"/>
    </location>
</feature>
<dbReference type="InterPro" id="IPR000719">
    <property type="entry name" value="Prot_kinase_dom"/>
</dbReference>
<dbReference type="PANTHER" id="PTHR43289:SF6">
    <property type="entry name" value="SERINE_THREONINE-PROTEIN KINASE NEKL-3"/>
    <property type="match status" value="1"/>
</dbReference>
<accession>A0A0F6SDE3</accession>
<keyword evidence="4" id="KW-0547">Nucleotide-binding</keyword>
<evidence type="ECO:0000256" key="5">
    <source>
        <dbReference type="ARBA" id="ARBA00022777"/>
    </source>
</evidence>
<dbReference type="GO" id="GO:0005524">
    <property type="term" value="F:ATP binding"/>
    <property type="evidence" value="ECO:0007669"/>
    <property type="project" value="UniProtKB-KW"/>
</dbReference>
<keyword evidence="2 9" id="KW-0723">Serine/threonine-protein kinase</keyword>
<keyword evidence="3" id="KW-0808">Transferase</keyword>
<evidence type="ECO:0000259" key="8">
    <source>
        <dbReference type="PROSITE" id="PS50011"/>
    </source>
</evidence>
<dbReference type="CDD" id="cd14014">
    <property type="entry name" value="STKc_PknB_like"/>
    <property type="match status" value="1"/>
</dbReference>
<protein>
    <recommendedName>
        <fullName evidence="1">non-specific serine/threonine protein kinase</fullName>
        <ecNumber evidence="1">2.7.11.1</ecNumber>
    </recommendedName>
</protein>
<dbReference type="SMART" id="SM00220">
    <property type="entry name" value="S_TKc"/>
    <property type="match status" value="1"/>
</dbReference>
<dbReference type="PROSITE" id="PS00108">
    <property type="entry name" value="PROTEIN_KINASE_ST"/>
    <property type="match status" value="1"/>
</dbReference>